<gene>
    <name evidence="12" type="ORF">UFOPK3564_00183</name>
</gene>
<keyword evidence="3" id="KW-0227">DNA damage</keyword>
<keyword evidence="7" id="KW-0067">ATP-binding</keyword>
<evidence type="ECO:0000256" key="9">
    <source>
        <dbReference type="ARBA" id="ARBA00023204"/>
    </source>
</evidence>
<dbReference type="GO" id="GO:0005524">
    <property type="term" value="F:ATP binding"/>
    <property type="evidence" value="ECO:0007669"/>
    <property type="project" value="UniProtKB-KW"/>
</dbReference>
<dbReference type="GO" id="GO:0006310">
    <property type="term" value="P:DNA recombination"/>
    <property type="evidence" value="ECO:0007669"/>
    <property type="project" value="TreeGrafter"/>
</dbReference>
<protein>
    <submittedName>
        <fullName evidence="12">Unannotated protein</fullName>
    </submittedName>
</protein>
<dbReference type="Pfam" id="PF12705">
    <property type="entry name" value="PDDEXK_1"/>
    <property type="match status" value="1"/>
</dbReference>
<keyword evidence="2" id="KW-0547">Nucleotide-binding</keyword>
<dbReference type="GO" id="GO:0004527">
    <property type="term" value="F:exonuclease activity"/>
    <property type="evidence" value="ECO:0007669"/>
    <property type="project" value="UniProtKB-KW"/>
</dbReference>
<dbReference type="EMBL" id="CAFBMK010000006">
    <property type="protein sequence ID" value="CAB4893960.1"/>
    <property type="molecule type" value="Genomic_DNA"/>
</dbReference>
<keyword evidence="4" id="KW-0378">Hydrolase</keyword>
<evidence type="ECO:0000256" key="10">
    <source>
        <dbReference type="SAM" id="MobiDB-lite"/>
    </source>
</evidence>
<evidence type="ECO:0000256" key="1">
    <source>
        <dbReference type="ARBA" id="ARBA00022722"/>
    </source>
</evidence>
<keyword evidence="5" id="KW-0347">Helicase</keyword>
<dbReference type="GO" id="GO:0004386">
    <property type="term" value="F:helicase activity"/>
    <property type="evidence" value="ECO:0007669"/>
    <property type="project" value="UniProtKB-KW"/>
</dbReference>
<dbReference type="PANTHER" id="PTHR30591:SF1">
    <property type="entry name" value="RECBCD ENZYME SUBUNIT RECC"/>
    <property type="match status" value="1"/>
</dbReference>
<dbReference type="SUPFAM" id="SSF52540">
    <property type="entry name" value="P-loop containing nucleoside triphosphate hydrolases"/>
    <property type="match status" value="1"/>
</dbReference>
<dbReference type="PROSITE" id="PS51217">
    <property type="entry name" value="UVRD_HELICASE_CTER"/>
    <property type="match status" value="1"/>
</dbReference>
<feature type="domain" description="UvrD-like helicase C-terminal" evidence="11">
    <location>
        <begin position="261"/>
        <end position="523"/>
    </location>
</feature>
<dbReference type="PANTHER" id="PTHR30591">
    <property type="entry name" value="RECBCD ENZYME SUBUNIT RECC"/>
    <property type="match status" value="1"/>
</dbReference>
<dbReference type="InterPro" id="IPR014017">
    <property type="entry name" value="DNA_helicase_UvrD-like_C"/>
</dbReference>
<feature type="compositionally biased region" description="Low complexity" evidence="10">
    <location>
        <begin position="284"/>
        <end position="293"/>
    </location>
</feature>
<evidence type="ECO:0000256" key="5">
    <source>
        <dbReference type="ARBA" id="ARBA00022806"/>
    </source>
</evidence>
<dbReference type="GO" id="GO:0006281">
    <property type="term" value="P:DNA repair"/>
    <property type="evidence" value="ECO:0007669"/>
    <property type="project" value="UniProtKB-KW"/>
</dbReference>
<evidence type="ECO:0000256" key="7">
    <source>
        <dbReference type="ARBA" id="ARBA00022840"/>
    </source>
</evidence>
<dbReference type="InterPro" id="IPR038726">
    <property type="entry name" value="PDDEXK_AddAB-type"/>
</dbReference>
<organism evidence="12">
    <name type="scientific">freshwater metagenome</name>
    <dbReference type="NCBI Taxonomy" id="449393"/>
    <lineage>
        <taxon>unclassified sequences</taxon>
        <taxon>metagenomes</taxon>
        <taxon>ecological metagenomes</taxon>
    </lineage>
</organism>
<feature type="region of interest" description="Disordered" evidence="10">
    <location>
        <begin position="924"/>
        <end position="947"/>
    </location>
</feature>
<dbReference type="InterPro" id="IPR027417">
    <property type="entry name" value="P-loop_NTPase"/>
</dbReference>
<keyword evidence="9" id="KW-0234">DNA repair</keyword>
<evidence type="ECO:0000256" key="2">
    <source>
        <dbReference type="ARBA" id="ARBA00022741"/>
    </source>
</evidence>
<name>A0A6J7FM87_9ZZZZ</name>
<proteinExistence type="predicted"/>
<evidence type="ECO:0000256" key="4">
    <source>
        <dbReference type="ARBA" id="ARBA00022801"/>
    </source>
</evidence>
<keyword evidence="6" id="KW-0269">Exonuclease</keyword>
<keyword evidence="8" id="KW-0238">DNA-binding</keyword>
<dbReference type="Gene3D" id="3.90.320.10">
    <property type="match status" value="1"/>
</dbReference>
<feature type="region of interest" description="Disordered" evidence="10">
    <location>
        <begin position="280"/>
        <end position="300"/>
    </location>
</feature>
<dbReference type="GO" id="GO:0003677">
    <property type="term" value="F:DNA binding"/>
    <property type="evidence" value="ECO:0007669"/>
    <property type="project" value="UniProtKB-KW"/>
</dbReference>
<dbReference type="AlphaFoldDB" id="A0A6J7FM87"/>
<dbReference type="InterPro" id="IPR011604">
    <property type="entry name" value="PDDEXK-like_dom_sf"/>
</dbReference>
<evidence type="ECO:0000259" key="11">
    <source>
        <dbReference type="PROSITE" id="PS51217"/>
    </source>
</evidence>
<dbReference type="Gene3D" id="1.10.486.10">
    <property type="entry name" value="PCRA, domain 4"/>
    <property type="match status" value="1"/>
</dbReference>
<accession>A0A6J7FM87</accession>
<sequence>MPPSHRLITGPRAALELALAQAVKNAKASDPFAAVTVLVGETLLRPYLRRRIAEILGGHVNVEIVTPGELAMTLGAPTLLAAGRQPMPPLVDPVLVRQATAGPPERFGDVVHTPGFENAMIRTLRDLRGAGIDAEALTTAGAAVDDERLLDLATLYAAVEARRHDWFTVEDAVLAADPTKLHGEHLLVHALWTPTVIQRRLLDRLAERVPVTVFLPAVDGPADAATTTMRAWAAAADATWSTVANPSATTNAAHAADATVPSLVSATTADNTPWAPFDGPPAPAETGTTATVPFTPSPTDDTVTVIEAPDPTREVDEVVRTVLRWADDGIPFHEMAIAYRHTEPHRTLIETSLREADVPVYLHDAPTIAERPLGRRITALLRLLDGRLQRADVSAFLADAFLPDATFHEYGGISTAAWDGIARDAGIVAGPDQWRDRLAAFRDALRARHPDDDRPEWATNRLAQADQLERFVGDLRALAERRPENAPWAEHLAFLRDAVDRYVIGAEGVLDELESLTVLTDDLPASSVDGLVADALERLRANEHGEGAFAQRGVIVADALSLRHVGVRAMAIVGLVDGRFPAAPAEDPLLLDADRRDLNAAHGWDLPLRADAPDPEPLQFAGLLGAGPERLAVGYARTDGTADRPALPSTFIRGVVDALTGDRAEIEDFATAAEPWLRRIRTAQFGAQTPAEARNAEEWLITALESDDPATRAAAAGVLSSERPAYVRATAADAARWSTDLTPYDGALSHEALDDLRAMPRLQRPFSPTALENYATCPQRTLLKDILGLKPREDPEDVLRLDALNTGSVLHHVLERFLTELGERGARDGDPDDHRGRLHDLLDEELDALSAQGLTGYPVLLEQDRHAMRRDLALWLQTELEEDDRALADFQERLEAGEDAADGTPLTPPMPFLERGQEVRFGALRPGEDPAAGGPFSRDEPLELPGDGPPLLVHGRIDRVRATADGSAFRVVDYKTGKPRADPNDIAFGRKLQLPIYLWAAARALGVDSTTGTAEYDHFRHPGAGSRIPFHGAVLGEQEHEIRGVVEHLAHGIHGGDFHREPVALHGRKKNGDPDPRSNCGYCDFEPLCHPQREAMRRLKADDPRARFWERQGEDA</sequence>
<evidence type="ECO:0000313" key="12">
    <source>
        <dbReference type="EMBL" id="CAB4893960.1"/>
    </source>
</evidence>
<evidence type="ECO:0000256" key="6">
    <source>
        <dbReference type="ARBA" id="ARBA00022839"/>
    </source>
</evidence>
<keyword evidence="1" id="KW-0540">Nuclease</keyword>
<evidence type="ECO:0000256" key="3">
    <source>
        <dbReference type="ARBA" id="ARBA00022763"/>
    </source>
</evidence>
<reference evidence="12" key="1">
    <citation type="submission" date="2020-05" db="EMBL/GenBank/DDBJ databases">
        <authorList>
            <person name="Chiriac C."/>
            <person name="Salcher M."/>
            <person name="Ghai R."/>
            <person name="Kavagutti S V."/>
        </authorList>
    </citation>
    <scope>NUCLEOTIDE SEQUENCE</scope>
</reference>
<dbReference type="Gene3D" id="3.40.50.300">
    <property type="entry name" value="P-loop containing nucleotide triphosphate hydrolases"/>
    <property type="match status" value="2"/>
</dbReference>
<evidence type="ECO:0000256" key="8">
    <source>
        <dbReference type="ARBA" id="ARBA00023125"/>
    </source>
</evidence>